<evidence type="ECO:0000313" key="4">
    <source>
        <dbReference type="EMBL" id="KAF7341905.1"/>
    </source>
</evidence>
<keyword evidence="1" id="KW-0539">Nucleus</keyword>
<dbReference type="OrthoDB" id="4456959at2759"/>
<dbReference type="GO" id="GO:0003677">
    <property type="term" value="F:DNA binding"/>
    <property type="evidence" value="ECO:0007669"/>
    <property type="project" value="InterPro"/>
</dbReference>
<dbReference type="PANTHER" id="PTHR46910">
    <property type="entry name" value="TRANSCRIPTION FACTOR PDR1"/>
    <property type="match status" value="1"/>
</dbReference>
<dbReference type="AlphaFoldDB" id="A0A8H7CLC6"/>
<dbReference type="SMART" id="SM00906">
    <property type="entry name" value="Fungal_trans"/>
    <property type="match status" value="1"/>
</dbReference>
<dbReference type="PANTHER" id="PTHR46910:SF38">
    <property type="entry name" value="ZN(2)-C6 FUNGAL-TYPE DOMAIN-CONTAINING PROTEIN"/>
    <property type="match status" value="1"/>
</dbReference>
<organism evidence="4 5">
    <name type="scientific">Mycena sanguinolenta</name>
    <dbReference type="NCBI Taxonomy" id="230812"/>
    <lineage>
        <taxon>Eukaryota</taxon>
        <taxon>Fungi</taxon>
        <taxon>Dikarya</taxon>
        <taxon>Basidiomycota</taxon>
        <taxon>Agaricomycotina</taxon>
        <taxon>Agaricomycetes</taxon>
        <taxon>Agaricomycetidae</taxon>
        <taxon>Agaricales</taxon>
        <taxon>Marasmiineae</taxon>
        <taxon>Mycenaceae</taxon>
        <taxon>Mycena</taxon>
    </lineage>
</organism>
<sequence>MSFPDQHRDGSPTLQQPARPAIAEIMRFLSQKEGYSDVRILKMTWQKPYLHSGDSAKMPNGRCTGCISLNALCTHSHQIRVAKVHSGPKNKCSKELQKQLALLEAKLNVAEPSSSEIPSDVSVSPPSQPEENLPCRAGRTGYVLAKNAMAAKEAYLGRPIVSQFDRPEFWFMQPWEVSREQKPQYVYPDPDLIASLVNYYFLYDHPVMPLLHRPSFEKSVAEGLHLSDHRFGATLLAVLALASRYSDDPRVFSSGSDPLPSSGWKFFNQVQVIKKSVIELPSIYDVQLYTLIALYSIGTSSPNAAWLYIGLGLRFIQERGAHRQLRHGKKITAEDELWKRAFWCLLSMERTSSAWLGRPPALHLEEYDIELPLEVDDEYWDHPDPDQAFKQPAGKPSLIAYFICNIRLGEIQGLTLRRLYGSNKSRVLHGFIGDDWEQQIIAELDSSLDEFLNSIPDHLRWDPNRAGAFFEQSTALLIDCYNLRIMIHRPYIRKPTILALSSLNKCTGAARALIHAADVWLHKTQRVIFVHMHTSIFTAAAILLINLYGAKRAGLPIHAAAELAHVEAAMRILKFHETRFQMTGRLWDMLHHLNSWRGSPPSKGKFTDLPFKGTQVQVSAFPGVSPQGPSPGMFSTIEGGLSMRLPQHLHPGATIQNEVPPATSIIPLQRAAIPMQPSFEAANNYDDVTGFSQISSDWSNTLGIPNEIVDQHTQSRWGTAPTTFADLADWDAYIESMNSAANSWSTNYDPQLETLFPLPQQQSSPEGHFFVGG</sequence>
<dbReference type="Pfam" id="PF04082">
    <property type="entry name" value="Fungal_trans"/>
    <property type="match status" value="1"/>
</dbReference>
<feature type="domain" description="Xylanolytic transcriptional activator regulatory" evidence="3">
    <location>
        <begin position="305"/>
        <end position="378"/>
    </location>
</feature>
<dbReference type="CDD" id="cd12148">
    <property type="entry name" value="fungal_TF_MHR"/>
    <property type="match status" value="1"/>
</dbReference>
<dbReference type="InterPro" id="IPR050987">
    <property type="entry name" value="AtrR-like"/>
</dbReference>
<dbReference type="GO" id="GO:0003700">
    <property type="term" value="F:DNA-binding transcription factor activity"/>
    <property type="evidence" value="ECO:0007669"/>
    <property type="project" value="InterPro"/>
</dbReference>
<evidence type="ECO:0000313" key="5">
    <source>
        <dbReference type="Proteomes" id="UP000623467"/>
    </source>
</evidence>
<dbReference type="Proteomes" id="UP000623467">
    <property type="component" value="Unassembled WGS sequence"/>
</dbReference>
<keyword evidence="5" id="KW-1185">Reference proteome</keyword>
<comment type="caution">
    <text evidence="4">The sequence shown here is derived from an EMBL/GenBank/DDBJ whole genome shotgun (WGS) entry which is preliminary data.</text>
</comment>
<evidence type="ECO:0000256" key="1">
    <source>
        <dbReference type="ARBA" id="ARBA00023242"/>
    </source>
</evidence>
<evidence type="ECO:0000259" key="3">
    <source>
        <dbReference type="SMART" id="SM00906"/>
    </source>
</evidence>
<name>A0A8H7CLC6_9AGAR</name>
<protein>
    <submittedName>
        <fullName evidence="4">Zn(2)-C6 fungal-type domain-containing protein</fullName>
    </submittedName>
</protein>
<feature type="region of interest" description="Disordered" evidence="2">
    <location>
        <begin position="113"/>
        <end position="132"/>
    </location>
</feature>
<feature type="compositionally biased region" description="Low complexity" evidence="2">
    <location>
        <begin position="113"/>
        <end position="131"/>
    </location>
</feature>
<dbReference type="EMBL" id="JACAZH010000026">
    <property type="protein sequence ID" value="KAF7341905.1"/>
    <property type="molecule type" value="Genomic_DNA"/>
</dbReference>
<dbReference type="InterPro" id="IPR007219">
    <property type="entry name" value="XnlR_reg_dom"/>
</dbReference>
<reference evidence="4" key="1">
    <citation type="submission" date="2020-05" db="EMBL/GenBank/DDBJ databases">
        <title>Mycena genomes resolve the evolution of fungal bioluminescence.</title>
        <authorList>
            <person name="Tsai I.J."/>
        </authorList>
    </citation>
    <scope>NUCLEOTIDE SEQUENCE</scope>
    <source>
        <strain evidence="4">160909Yilan</strain>
    </source>
</reference>
<accession>A0A8H7CLC6</accession>
<gene>
    <name evidence="4" type="ORF">MSAN_02046200</name>
</gene>
<proteinExistence type="predicted"/>
<dbReference type="GO" id="GO:0006351">
    <property type="term" value="P:DNA-templated transcription"/>
    <property type="evidence" value="ECO:0007669"/>
    <property type="project" value="InterPro"/>
</dbReference>
<evidence type="ECO:0000256" key="2">
    <source>
        <dbReference type="SAM" id="MobiDB-lite"/>
    </source>
</evidence>
<dbReference type="GO" id="GO:0008270">
    <property type="term" value="F:zinc ion binding"/>
    <property type="evidence" value="ECO:0007669"/>
    <property type="project" value="InterPro"/>
</dbReference>